<keyword evidence="3" id="KW-1185">Reference proteome</keyword>
<organism evidence="2 3">
    <name type="scientific">Pleurodeles waltl</name>
    <name type="common">Iberian ribbed newt</name>
    <dbReference type="NCBI Taxonomy" id="8319"/>
    <lineage>
        <taxon>Eukaryota</taxon>
        <taxon>Metazoa</taxon>
        <taxon>Chordata</taxon>
        <taxon>Craniata</taxon>
        <taxon>Vertebrata</taxon>
        <taxon>Euteleostomi</taxon>
        <taxon>Amphibia</taxon>
        <taxon>Batrachia</taxon>
        <taxon>Caudata</taxon>
        <taxon>Salamandroidea</taxon>
        <taxon>Salamandridae</taxon>
        <taxon>Pleurodelinae</taxon>
        <taxon>Pleurodeles</taxon>
    </lineage>
</organism>
<evidence type="ECO:0000313" key="3">
    <source>
        <dbReference type="Proteomes" id="UP001066276"/>
    </source>
</evidence>
<feature type="region of interest" description="Disordered" evidence="1">
    <location>
        <begin position="1"/>
        <end position="69"/>
    </location>
</feature>
<proteinExistence type="predicted"/>
<dbReference type="AlphaFoldDB" id="A0AAV7M4D6"/>
<evidence type="ECO:0000313" key="2">
    <source>
        <dbReference type="EMBL" id="KAJ1097979.1"/>
    </source>
</evidence>
<evidence type="ECO:0000256" key="1">
    <source>
        <dbReference type="SAM" id="MobiDB-lite"/>
    </source>
</evidence>
<comment type="caution">
    <text evidence="2">The sequence shown here is derived from an EMBL/GenBank/DDBJ whole genome shotgun (WGS) entry which is preliminary data.</text>
</comment>
<protein>
    <submittedName>
        <fullName evidence="2">Uncharacterized protein</fullName>
    </submittedName>
</protein>
<name>A0AAV7M4D6_PLEWA</name>
<accession>A0AAV7M4D6</accession>
<gene>
    <name evidence="2" type="ORF">NDU88_003095</name>
</gene>
<dbReference type="Proteomes" id="UP001066276">
    <property type="component" value="Chromosome 10"/>
</dbReference>
<sequence>MGQCPDGAFQNMEAASQDDDPVIRKQTSQSGSAVRPKGGKTLPETPDKEEEYERSRRGEETGDGSSRRLTAQFIPLKMEVGDFWILELTVNGSNILIFVIHSDF</sequence>
<dbReference type="EMBL" id="JANPWB010000014">
    <property type="protein sequence ID" value="KAJ1097979.1"/>
    <property type="molecule type" value="Genomic_DNA"/>
</dbReference>
<feature type="compositionally biased region" description="Basic and acidic residues" evidence="1">
    <location>
        <begin position="51"/>
        <end position="60"/>
    </location>
</feature>
<reference evidence="2" key="1">
    <citation type="journal article" date="2022" name="bioRxiv">
        <title>Sequencing and chromosome-scale assembly of the giantPleurodeles waltlgenome.</title>
        <authorList>
            <person name="Brown T."/>
            <person name="Elewa A."/>
            <person name="Iarovenko S."/>
            <person name="Subramanian E."/>
            <person name="Araus A.J."/>
            <person name="Petzold A."/>
            <person name="Susuki M."/>
            <person name="Suzuki K.-i.T."/>
            <person name="Hayashi T."/>
            <person name="Toyoda A."/>
            <person name="Oliveira C."/>
            <person name="Osipova E."/>
            <person name="Leigh N.D."/>
            <person name="Simon A."/>
            <person name="Yun M.H."/>
        </authorList>
    </citation>
    <scope>NUCLEOTIDE SEQUENCE</scope>
    <source>
        <strain evidence="2">20211129_DDA</strain>
        <tissue evidence="2">Liver</tissue>
    </source>
</reference>